<protein>
    <submittedName>
        <fullName evidence="2">Uncharacterized protein</fullName>
    </submittedName>
</protein>
<proteinExistence type="predicted"/>
<dbReference type="Proteomes" id="UP000596660">
    <property type="component" value="Unplaced"/>
</dbReference>
<organism evidence="2 3">
    <name type="scientific">Chenopodium quinoa</name>
    <name type="common">Quinoa</name>
    <dbReference type="NCBI Taxonomy" id="63459"/>
    <lineage>
        <taxon>Eukaryota</taxon>
        <taxon>Viridiplantae</taxon>
        <taxon>Streptophyta</taxon>
        <taxon>Embryophyta</taxon>
        <taxon>Tracheophyta</taxon>
        <taxon>Spermatophyta</taxon>
        <taxon>Magnoliopsida</taxon>
        <taxon>eudicotyledons</taxon>
        <taxon>Gunneridae</taxon>
        <taxon>Pentapetalae</taxon>
        <taxon>Caryophyllales</taxon>
        <taxon>Chenopodiaceae</taxon>
        <taxon>Chenopodioideae</taxon>
        <taxon>Atripliceae</taxon>
        <taxon>Chenopodium</taxon>
    </lineage>
</organism>
<evidence type="ECO:0000313" key="2">
    <source>
        <dbReference type="EnsemblPlants" id="AUR62037415-RA:cds"/>
    </source>
</evidence>
<keyword evidence="3" id="KW-1185">Reference proteome</keyword>
<dbReference type="EnsemblPlants" id="AUR62037415-RA">
    <property type="protein sequence ID" value="AUR62037415-RA:cds"/>
    <property type="gene ID" value="AUR62037415"/>
</dbReference>
<feature type="compositionally biased region" description="Polar residues" evidence="1">
    <location>
        <begin position="19"/>
        <end position="32"/>
    </location>
</feature>
<sequence>MVLTRGGFNGRGPIIRRQPNVSSQLSSEQTPSHGEMNDNSHMEELYRDQEEMENDDADGSGYNENEEEVEFPNDTGNPDASQVLHKTEGLWFHSCEVVDEVVETSYKTYFMGPWINWAKVLKEAKAIWAESTACCGSAAVAAAVMRQCCSVVVTVLLQCCGSVAAVLLQCCCAVAVLLRQCCCCAVAVRLCCCSAAAVLLCCDSAAAILRQCYCCSAAAVL</sequence>
<evidence type="ECO:0000256" key="1">
    <source>
        <dbReference type="SAM" id="MobiDB-lite"/>
    </source>
</evidence>
<evidence type="ECO:0000313" key="3">
    <source>
        <dbReference type="Proteomes" id="UP000596660"/>
    </source>
</evidence>
<accession>A0A803MYR2</accession>
<reference evidence="2" key="2">
    <citation type="submission" date="2021-03" db="UniProtKB">
        <authorList>
            <consortium name="EnsemblPlants"/>
        </authorList>
    </citation>
    <scope>IDENTIFICATION</scope>
</reference>
<dbReference type="Gramene" id="AUR62037415-RA">
    <property type="protein sequence ID" value="AUR62037415-RA:cds"/>
    <property type="gene ID" value="AUR62037415"/>
</dbReference>
<name>A0A803MYR2_CHEQI</name>
<dbReference type="AlphaFoldDB" id="A0A803MYR2"/>
<reference evidence="2" key="1">
    <citation type="journal article" date="2017" name="Nature">
        <title>The genome of Chenopodium quinoa.</title>
        <authorList>
            <person name="Jarvis D.E."/>
            <person name="Ho Y.S."/>
            <person name="Lightfoot D.J."/>
            <person name="Schmoeckel S.M."/>
            <person name="Li B."/>
            <person name="Borm T.J.A."/>
            <person name="Ohyanagi H."/>
            <person name="Mineta K."/>
            <person name="Michell C.T."/>
            <person name="Saber N."/>
            <person name="Kharbatia N.M."/>
            <person name="Rupper R.R."/>
            <person name="Sharp A.R."/>
            <person name="Dally N."/>
            <person name="Boughton B.A."/>
            <person name="Woo Y.H."/>
            <person name="Gao G."/>
            <person name="Schijlen E.G.W.M."/>
            <person name="Guo X."/>
            <person name="Momin A.A."/>
            <person name="Negrao S."/>
            <person name="Al-Babili S."/>
            <person name="Gehring C."/>
            <person name="Roessner U."/>
            <person name="Jung C."/>
            <person name="Murphy K."/>
            <person name="Arold S.T."/>
            <person name="Gojobori T."/>
            <person name="van der Linden C.G."/>
            <person name="van Loo E.N."/>
            <person name="Jellen E.N."/>
            <person name="Maughan P.J."/>
            <person name="Tester M."/>
        </authorList>
    </citation>
    <scope>NUCLEOTIDE SEQUENCE [LARGE SCALE GENOMIC DNA]</scope>
    <source>
        <strain evidence="2">cv. PI 614886</strain>
    </source>
</reference>
<feature type="compositionally biased region" description="Acidic residues" evidence="1">
    <location>
        <begin position="50"/>
        <end position="71"/>
    </location>
</feature>
<feature type="region of interest" description="Disordered" evidence="1">
    <location>
        <begin position="1"/>
        <end position="79"/>
    </location>
</feature>
<feature type="compositionally biased region" description="Basic and acidic residues" evidence="1">
    <location>
        <begin position="35"/>
        <end position="49"/>
    </location>
</feature>